<accession>A0A7X0IJX3</accession>
<dbReference type="Proteomes" id="UP000555564">
    <property type="component" value="Unassembled WGS sequence"/>
</dbReference>
<comment type="caution">
    <text evidence="1">The sequence shown here is derived from an EMBL/GenBank/DDBJ whole genome shotgun (WGS) entry which is preliminary data.</text>
</comment>
<keyword evidence="2" id="KW-1185">Reference proteome</keyword>
<gene>
    <name evidence="1" type="ORF">BJ992_005736</name>
</gene>
<organism evidence="1 2">
    <name type="scientific">Sphaerisporangium rubeum</name>
    <dbReference type="NCBI Taxonomy" id="321317"/>
    <lineage>
        <taxon>Bacteria</taxon>
        <taxon>Bacillati</taxon>
        <taxon>Actinomycetota</taxon>
        <taxon>Actinomycetes</taxon>
        <taxon>Streptosporangiales</taxon>
        <taxon>Streptosporangiaceae</taxon>
        <taxon>Sphaerisporangium</taxon>
    </lineage>
</organism>
<name>A0A7X0IJX3_9ACTN</name>
<dbReference type="Gene3D" id="3.90.1570.10">
    <property type="entry name" value="tt1808, chain A"/>
    <property type="match status" value="1"/>
</dbReference>
<proteinExistence type="predicted"/>
<dbReference type="AlphaFoldDB" id="A0A7X0IJX3"/>
<reference evidence="1 2" key="1">
    <citation type="submission" date="2020-08" db="EMBL/GenBank/DDBJ databases">
        <title>Sequencing the genomes of 1000 actinobacteria strains.</title>
        <authorList>
            <person name="Klenk H.-P."/>
        </authorList>
    </citation>
    <scope>NUCLEOTIDE SEQUENCE [LARGE SCALE GENOMIC DNA]</scope>
    <source>
        <strain evidence="1 2">DSM 44936</strain>
    </source>
</reference>
<evidence type="ECO:0000313" key="1">
    <source>
        <dbReference type="EMBL" id="MBB6476305.1"/>
    </source>
</evidence>
<evidence type="ECO:0000313" key="2">
    <source>
        <dbReference type="Proteomes" id="UP000555564"/>
    </source>
</evidence>
<dbReference type="EMBL" id="JACHIU010000001">
    <property type="protein sequence ID" value="MBB6476305.1"/>
    <property type="molecule type" value="Genomic_DNA"/>
</dbReference>
<protein>
    <submittedName>
        <fullName evidence="1">Uncharacterized protein</fullName>
    </submittedName>
</protein>
<dbReference type="InterPro" id="IPR012296">
    <property type="entry name" value="Nuclease_put_TT1808"/>
</dbReference>
<dbReference type="RefSeq" id="WP_184986257.1">
    <property type="nucleotide sequence ID" value="NZ_BAAALO010000026.1"/>
</dbReference>
<sequence length="81" mass="9167">MSALPYEGWRDPRSERTHLVPLPAHPGPYTVEDWLALPETKERVELIDGSFVVSPAPRPTTPCARSASSASCWTPRHWTWK</sequence>